<evidence type="ECO:0000256" key="1">
    <source>
        <dbReference type="ARBA" id="ARBA00034078"/>
    </source>
</evidence>
<dbReference type="Gene3D" id="2.40.30.10">
    <property type="entry name" value="Translation factors"/>
    <property type="match status" value="1"/>
</dbReference>
<dbReference type="InterPro" id="IPR001433">
    <property type="entry name" value="OxRdtase_FAD/NAD-bd"/>
</dbReference>
<accession>A0ABV6ECD2</accession>
<reference evidence="4 5" key="1">
    <citation type="submission" date="2024-09" db="EMBL/GenBank/DDBJ databases">
        <authorList>
            <person name="Sun Q."/>
            <person name="Mori K."/>
        </authorList>
    </citation>
    <scope>NUCLEOTIDE SEQUENCE [LARGE SCALE GENOMIC DNA]</scope>
    <source>
        <strain evidence="4 5">CCM 8626</strain>
    </source>
</reference>
<dbReference type="Pfam" id="PF00970">
    <property type="entry name" value="FAD_binding_6"/>
    <property type="match status" value="1"/>
</dbReference>
<evidence type="ECO:0000313" key="5">
    <source>
        <dbReference type="Proteomes" id="UP001589792"/>
    </source>
</evidence>
<feature type="domain" description="2Fe-2S ferredoxin-type" evidence="2">
    <location>
        <begin position="3"/>
        <end position="98"/>
    </location>
</feature>
<dbReference type="Pfam" id="PF00175">
    <property type="entry name" value="NAD_binding_1"/>
    <property type="match status" value="1"/>
</dbReference>
<dbReference type="PROSITE" id="PS51085">
    <property type="entry name" value="2FE2S_FER_2"/>
    <property type="match status" value="1"/>
</dbReference>
<proteinExistence type="predicted"/>
<dbReference type="PANTHER" id="PTHR47354">
    <property type="entry name" value="NADH OXIDOREDUCTASE HCR"/>
    <property type="match status" value="1"/>
</dbReference>
<evidence type="ECO:0000259" key="2">
    <source>
        <dbReference type="PROSITE" id="PS51085"/>
    </source>
</evidence>
<organism evidence="4 5">
    <name type="scientific">Serratia aquatilis</name>
    <dbReference type="NCBI Taxonomy" id="1737515"/>
    <lineage>
        <taxon>Bacteria</taxon>
        <taxon>Pseudomonadati</taxon>
        <taxon>Pseudomonadota</taxon>
        <taxon>Gammaproteobacteria</taxon>
        <taxon>Enterobacterales</taxon>
        <taxon>Yersiniaceae</taxon>
        <taxon>Serratia</taxon>
    </lineage>
</organism>
<dbReference type="Pfam" id="PF00111">
    <property type="entry name" value="Fer2"/>
    <property type="match status" value="1"/>
</dbReference>
<dbReference type="InterPro" id="IPR012675">
    <property type="entry name" value="Beta-grasp_dom_sf"/>
</dbReference>
<dbReference type="InterPro" id="IPR017938">
    <property type="entry name" value="Riboflavin_synthase-like_b-brl"/>
</dbReference>
<dbReference type="InterPro" id="IPR050415">
    <property type="entry name" value="MRET"/>
</dbReference>
<dbReference type="InterPro" id="IPR017927">
    <property type="entry name" value="FAD-bd_FR_type"/>
</dbReference>
<gene>
    <name evidence="4" type="primary">antC</name>
    <name evidence="4" type="ORF">ACFFJ3_09200</name>
</gene>
<dbReference type="Proteomes" id="UP001589792">
    <property type="component" value="Unassembled WGS sequence"/>
</dbReference>
<dbReference type="Gene3D" id="3.40.50.80">
    <property type="entry name" value="Nucleotide-binding domain of ferredoxin-NADP reductase (FNR) module"/>
    <property type="match status" value="1"/>
</dbReference>
<dbReference type="InterPro" id="IPR006058">
    <property type="entry name" value="2Fe2S_fd_BS"/>
</dbReference>
<name>A0ABV6ECD2_9GAMM</name>
<dbReference type="PRINTS" id="PR00410">
    <property type="entry name" value="PHEHYDRXLASE"/>
</dbReference>
<dbReference type="CDD" id="cd00207">
    <property type="entry name" value="fer2"/>
    <property type="match status" value="1"/>
</dbReference>
<dbReference type="InterPro" id="IPR039261">
    <property type="entry name" value="FNR_nucleotide-bd"/>
</dbReference>
<sequence length="337" mass="37653">MTHRAAIIFRDGLTQFIQVQHNEKLLDAAFRHGIQLPLDCREGVCATCRGRCESGSIEMEYVDDDALSASDLEQGYMLACQTRLKSAASFYFDVDSNICNISQQRYRGRVSAMTLLSDTVASLELTLEEGEPELRYLPGQYARIQIPGSEESRAYSYASASAQSSVVRFLIRLLPSGLMSDYLRQRCQVGDSIHFTAPFGAFYLREVKRPLLFVAGGTGLSAFLSMLESLVEQGESDQPVTLYYGVNRESEISELVRLNALTEQLGNFSYQVVVADPGAEWQGKKGWVTQALESHQLQQPFDAYLCGPPPMIEATCNWLSTQPVAEHKIYFERFVSS</sequence>
<dbReference type="SUPFAM" id="SSF54292">
    <property type="entry name" value="2Fe-2S ferredoxin-like"/>
    <property type="match status" value="1"/>
</dbReference>
<dbReference type="EMBL" id="JBHLXG010000007">
    <property type="protein sequence ID" value="MFC0226671.1"/>
    <property type="molecule type" value="Genomic_DNA"/>
</dbReference>
<dbReference type="PRINTS" id="PR00371">
    <property type="entry name" value="FPNCR"/>
</dbReference>
<keyword evidence="5" id="KW-1185">Reference proteome</keyword>
<dbReference type="SUPFAM" id="SSF63380">
    <property type="entry name" value="Riboflavin synthase domain-like"/>
    <property type="match status" value="1"/>
</dbReference>
<evidence type="ECO:0000313" key="4">
    <source>
        <dbReference type="EMBL" id="MFC0226671.1"/>
    </source>
</evidence>
<dbReference type="InterPro" id="IPR001041">
    <property type="entry name" value="2Fe-2S_ferredoxin-type"/>
</dbReference>
<feature type="domain" description="FAD-binding FR-type" evidence="3">
    <location>
        <begin position="103"/>
        <end position="205"/>
    </location>
</feature>
<dbReference type="SUPFAM" id="SSF52343">
    <property type="entry name" value="Ferredoxin reductase-like, C-terminal NADP-linked domain"/>
    <property type="match status" value="1"/>
</dbReference>
<comment type="cofactor">
    <cofactor evidence="1">
        <name>[2Fe-2S] cluster</name>
        <dbReference type="ChEBI" id="CHEBI:190135"/>
    </cofactor>
</comment>
<dbReference type="PROSITE" id="PS00197">
    <property type="entry name" value="2FE2S_FER_1"/>
    <property type="match status" value="1"/>
</dbReference>
<dbReference type="PANTHER" id="PTHR47354:SF5">
    <property type="entry name" value="PROTEIN RFBI"/>
    <property type="match status" value="1"/>
</dbReference>
<dbReference type="InterPro" id="IPR036010">
    <property type="entry name" value="2Fe-2S_ferredoxin-like_sf"/>
</dbReference>
<dbReference type="NCBIfam" id="NF008822">
    <property type="entry name" value="PRK11872.1"/>
    <property type="match status" value="1"/>
</dbReference>
<protein>
    <submittedName>
        <fullName evidence="4">Anthranilate 1,2-dioxygenase electron transfer component AntC</fullName>
    </submittedName>
</protein>
<dbReference type="InterPro" id="IPR008333">
    <property type="entry name" value="Cbr1-like_FAD-bd_dom"/>
</dbReference>
<comment type="caution">
    <text evidence="4">The sequence shown here is derived from an EMBL/GenBank/DDBJ whole genome shotgun (WGS) entry which is preliminary data.</text>
</comment>
<dbReference type="InterPro" id="IPR001709">
    <property type="entry name" value="Flavoprot_Pyr_Nucl_cyt_Rdtase"/>
</dbReference>
<dbReference type="PROSITE" id="PS51384">
    <property type="entry name" value="FAD_FR"/>
    <property type="match status" value="1"/>
</dbReference>
<evidence type="ECO:0000259" key="3">
    <source>
        <dbReference type="PROSITE" id="PS51384"/>
    </source>
</evidence>
<dbReference type="Gene3D" id="3.10.20.30">
    <property type="match status" value="1"/>
</dbReference>
<dbReference type="RefSeq" id="WP_380674468.1">
    <property type="nucleotide sequence ID" value="NZ_CP173186.1"/>
</dbReference>